<comment type="caution">
    <text evidence="1">The sequence shown here is derived from an EMBL/GenBank/DDBJ whole genome shotgun (WGS) entry which is preliminary data.</text>
</comment>
<organism evidence="1 2">
    <name type="scientific">Portunus trituberculatus</name>
    <name type="common">Swimming crab</name>
    <name type="synonym">Neptunus trituberculatus</name>
    <dbReference type="NCBI Taxonomy" id="210409"/>
    <lineage>
        <taxon>Eukaryota</taxon>
        <taxon>Metazoa</taxon>
        <taxon>Ecdysozoa</taxon>
        <taxon>Arthropoda</taxon>
        <taxon>Crustacea</taxon>
        <taxon>Multicrustacea</taxon>
        <taxon>Malacostraca</taxon>
        <taxon>Eumalacostraca</taxon>
        <taxon>Eucarida</taxon>
        <taxon>Decapoda</taxon>
        <taxon>Pleocyemata</taxon>
        <taxon>Brachyura</taxon>
        <taxon>Eubrachyura</taxon>
        <taxon>Portunoidea</taxon>
        <taxon>Portunidae</taxon>
        <taxon>Portuninae</taxon>
        <taxon>Portunus</taxon>
    </lineage>
</organism>
<protein>
    <submittedName>
        <fullName evidence="1">Uncharacterized protein</fullName>
    </submittedName>
</protein>
<evidence type="ECO:0000313" key="1">
    <source>
        <dbReference type="EMBL" id="MPC65629.1"/>
    </source>
</evidence>
<dbReference type="EMBL" id="VSRR010023615">
    <property type="protein sequence ID" value="MPC65629.1"/>
    <property type="molecule type" value="Genomic_DNA"/>
</dbReference>
<dbReference type="AlphaFoldDB" id="A0A5B7H752"/>
<proteinExistence type="predicted"/>
<name>A0A5B7H752_PORTR</name>
<sequence length="153" mass="16388">MNLLGLVLERAHRVGPRRERKISHHCGSLARGDLATTKSVQKSFIRLQFGQGSRIGHQDYPGKVQSSSRVSKKDSFVVSLTKEELAVSIVQGRSSLHQECQVIFGQEDLAVAKIVVIRTVCYGEGARPCPCLGGPAPGLLPGPPSGLGLVSFS</sequence>
<keyword evidence="2" id="KW-1185">Reference proteome</keyword>
<evidence type="ECO:0000313" key="2">
    <source>
        <dbReference type="Proteomes" id="UP000324222"/>
    </source>
</evidence>
<reference evidence="1 2" key="1">
    <citation type="submission" date="2019-05" db="EMBL/GenBank/DDBJ databases">
        <title>Another draft genome of Portunus trituberculatus and its Hox gene families provides insights of decapod evolution.</title>
        <authorList>
            <person name="Jeong J.-H."/>
            <person name="Song I."/>
            <person name="Kim S."/>
            <person name="Choi T."/>
            <person name="Kim D."/>
            <person name="Ryu S."/>
            <person name="Kim W."/>
        </authorList>
    </citation>
    <scope>NUCLEOTIDE SEQUENCE [LARGE SCALE GENOMIC DNA]</scope>
    <source>
        <tissue evidence="1">Muscle</tissue>
    </source>
</reference>
<gene>
    <name evidence="1" type="ORF">E2C01_059767</name>
</gene>
<accession>A0A5B7H752</accession>
<dbReference type="Proteomes" id="UP000324222">
    <property type="component" value="Unassembled WGS sequence"/>
</dbReference>